<dbReference type="Gene3D" id="3.30.43.10">
    <property type="entry name" value="Uridine Diphospho-n-acetylenolpyruvylglucosamine Reductase, domain 2"/>
    <property type="match status" value="1"/>
</dbReference>
<name>A0A4R5ACF5_9ACTN</name>
<dbReference type="Proteomes" id="UP000295217">
    <property type="component" value="Unassembled WGS sequence"/>
</dbReference>
<evidence type="ECO:0000256" key="1">
    <source>
        <dbReference type="ARBA" id="ARBA00001974"/>
    </source>
</evidence>
<protein>
    <submittedName>
        <fullName evidence="8">FAD-binding oxidoreductase</fullName>
    </submittedName>
</protein>
<keyword evidence="9" id="KW-1185">Reference proteome</keyword>
<dbReference type="OrthoDB" id="9775082at2"/>
<comment type="similarity">
    <text evidence="2">Belongs to the oxygen-dependent FAD-linked oxidoreductase family.</text>
</comment>
<accession>A0A4R5ACF5</accession>
<evidence type="ECO:0000313" key="8">
    <source>
        <dbReference type="EMBL" id="TDD68484.1"/>
    </source>
</evidence>
<dbReference type="InterPro" id="IPR016167">
    <property type="entry name" value="FAD-bd_PCMH_sub1"/>
</dbReference>
<evidence type="ECO:0000259" key="7">
    <source>
        <dbReference type="PROSITE" id="PS51387"/>
    </source>
</evidence>
<dbReference type="SUPFAM" id="SSF56176">
    <property type="entry name" value="FAD-binding/transporter-associated domain-like"/>
    <property type="match status" value="1"/>
</dbReference>
<keyword evidence="3" id="KW-0285">Flavoprotein</keyword>
<sequence length="456" mass="47754">MDTTLQLAVAELARRIDGPVLLPGDDEYDRERSGFNLTVDQRPDVVVGVASAADVSAAVRFAAERGLQVTAQATGHGAGLPLDDGVLINTRRLSAVHVDAGARLARIEAGVRWQQVIEPAAAAGLAPLNGSSPLVGAVSYMLGGGLPVLGRTFGWAADRVRRLEVVTADGDVVTVDPDRNADLFWALRGGKGGFGIVTAVEVELVPLPQLYGGGLIFAGEQAAAVMHAWRDWTGRLPDAMNSSVALVRLPDAPGVPEPLRGRLTVHVRIAYAGDADAGETLVRPLRDVGPRLVDAVAPLPPNGIAAVYNDPTEPIGYDERSLMLGSFDDTAADALVAAAGPDAPADGLIMVDVRQLGGALARPPEHARALDHREAAFSLVAVGFDPAAGEAVLARLRPWSTGLRFLNFVGGPAAAALAHESFPPETRARLAAIKRDRDPGGVFPAPHLARADRRQH</sequence>
<dbReference type="InterPro" id="IPR006094">
    <property type="entry name" value="Oxid_FAD_bind_N"/>
</dbReference>
<feature type="domain" description="FAD-binding PCMH-type" evidence="7">
    <location>
        <begin position="39"/>
        <end position="207"/>
    </location>
</feature>
<dbReference type="EMBL" id="SMLB01000020">
    <property type="protein sequence ID" value="TDD68484.1"/>
    <property type="molecule type" value="Genomic_DNA"/>
</dbReference>
<dbReference type="PROSITE" id="PS51387">
    <property type="entry name" value="FAD_PCMH"/>
    <property type="match status" value="1"/>
</dbReference>
<dbReference type="InterPro" id="IPR016169">
    <property type="entry name" value="FAD-bd_PCMH_sub2"/>
</dbReference>
<gene>
    <name evidence="8" type="ORF">E1262_15795</name>
</gene>
<dbReference type="Gene3D" id="3.30.465.10">
    <property type="match status" value="1"/>
</dbReference>
<dbReference type="InterPro" id="IPR036318">
    <property type="entry name" value="FAD-bd_PCMH-like_sf"/>
</dbReference>
<dbReference type="PROSITE" id="PS00862">
    <property type="entry name" value="OX2_COVAL_FAD"/>
    <property type="match status" value="1"/>
</dbReference>
<evidence type="ECO:0000256" key="3">
    <source>
        <dbReference type="ARBA" id="ARBA00022630"/>
    </source>
</evidence>
<evidence type="ECO:0000256" key="5">
    <source>
        <dbReference type="ARBA" id="ARBA00023002"/>
    </source>
</evidence>
<dbReference type="GO" id="GO:0071949">
    <property type="term" value="F:FAD binding"/>
    <property type="evidence" value="ECO:0007669"/>
    <property type="project" value="InterPro"/>
</dbReference>
<keyword evidence="5" id="KW-0560">Oxidoreductase</keyword>
<evidence type="ECO:0000256" key="4">
    <source>
        <dbReference type="ARBA" id="ARBA00022827"/>
    </source>
</evidence>
<dbReference type="PANTHER" id="PTHR42973">
    <property type="entry name" value="BINDING OXIDOREDUCTASE, PUTATIVE (AFU_ORTHOLOGUE AFUA_1G17690)-RELATED"/>
    <property type="match status" value="1"/>
</dbReference>
<dbReference type="Pfam" id="PF01565">
    <property type="entry name" value="FAD_binding_4"/>
    <property type="match status" value="1"/>
</dbReference>
<organism evidence="8 9">
    <name type="scientific">Jiangella aurantiaca</name>
    <dbReference type="NCBI Taxonomy" id="2530373"/>
    <lineage>
        <taxon>Bacteria</taxon>
        <taxon>Bacillati</taxon>
        <taxon>Actinomycetota</taxon>
        <taxon>Actinomycetes</taxon>
        <taxon>Jiangellales</taxon>
        <taxon>Jiangellaceae</taxon>
        <taxon>Jiangella</taxon>
    </lineage>
</organism>
<dbReference type="GO" id="GO:0016491">
    <property type="term" value="F:oxidoreductase activity"/>
    <property type="evidence" value="ECO:0007669"/>
    <property type="project" value="UniProtKB-KW"/>
</dbReference>
<comment type="caution">
    <text evidence="8">The sequence shown here is derived from an EMBL/GenBank/DDBJ whole genome shotgun (WGS) entry which is preliminary data.</text>
</comment>
<reference evidence="8 9" key="1">
    <citation type="submission" date="2019-02" db="EMBL/GenBank/DDBJ databases">
        <title>Draft genome sequences of novel Actinobacteria.</title>
        <authorList>
            <person name="Sahin N."/>
            <person name="Ay H."/>
            <person name="Saygin H."/>
        </authorList>
    </citation>
    <scope>NUCLEOTIDE SEQUENCE [LARGE SCALE GENOMIC DNA]</scope>
    <source>
        <strain evidence="8 9">8K307</strain>
    </source>
</reference>
<dbReference type="AlphaFoldDB" id="A0A4R5ACF5"/>
<proteinExistence type="inferred from homology"/>
<feature type="region of interest" description="Disordered" evidence="6">
    <location>
        <begin position="436"/>
        <end position="456"/>
    </location>
</feature>
<evidence type="ECO:0000256" key="6">
    <source>
        <dbReference type="SAM" id="MobiDB-lite"/>
    </source>
</evidence>
<dbReference type="PANTHER" id="PTHR42973:SF39">
    <property type="entry name" value="FAD-BINDING PCMH-TYPE DOMAIN-CONTAINING PROTEIN"/>
    <property type="match status" value="1"/>
</dbReference>
<dbReference type="InterPro" id="IPR006093">
    <property type="entry name" value="Oxy_OxRdtase_FAD_BS"/>
</dbReference>
<evidence type="ECO:0000313" key="9">
    <source>
        <dbReference type="Proteomes" id="UP000295217"/>
    </source>
</evidence>
<evidence type="ECO:0000256" key="2">
    <source>
        <dbReference type="ARBA" id="ARBA00005466"/>
    </source>
</evidence>
<dbReference type="InterPro" id="IPR050416">
    <property type="entry name" value="FAD-linked_Oxidoreductase"/>
</dbReference>
<dbReference type="RefSeq" id="WP_132104099.1">
    <property type="nucleotide sequence ID" value="NZ_SMLB01000020.1"/>
</dbReference>
<dbReference type="Gene3D" id="3.40.462.20">
    <property type="match status" value="1"/>
</dbReference>
<keyword evidence="4" id="KW-0274">FAD</keyword>
<dbReference type="InterPro" id="IPR016166">
    <property type="entry name" value="FAD-bd_PCMH"/>
</dbReference>
<comment type="cofactor">
    <cofactor evidence="1">
        <name>FAD</name>
        <dbReference type="ChEBI" id="CHEBI:57692"/>
    </cofactor>
</comment>